<evidence type="ECO:0000313" key="2">
    <source>
        <dbReference type="Proteomes" id="UP000007721"/>
    </source>
</evidence>
<dbReference type="HOGENOM" id="CLU_129874_0_6_7"/>
<proteinExistence type="predicted"/>
<dbReference type="SUPFAM" id="SSF158446">
    <property type="entry name" value="IVS-encoded protein-like"/>
    <property type="match status" value="1"/>
</dbReference>
<dbReference type="NCBIfam" id="TIGR02436">
    <property type="entry name" value="four helix bundle protein"/>
    <property type="match status" value="1"/>
</dbReference>
<dbReference type="InterPro" id="IPR036583">
    <property type="entry name" value="23S_rRNA_IVS_sf"/>
</dbReference>
<reference evidence="1 2" key="1">
    <citation type="submission" date="2009-01" db="EMBL/GenBank/DDBJ databases">
        <title>Complete sequence of Geobacter sp. FRC-32.</title>
        <authorList>
            <consortium name="US DOE Joint Genome Institute"/>
            <person name="Lucas S."/>
            <person name="Copeland A."/>
            <person name="Lapidus A."/>
            <person name="Glavina del Rio T."/>
            <person name="Dalin E."/>
            <person name="Tice H."/>
            <person name="Bruce D."/>
            <person name="Goodwin L."/>
            <person name="Pitluck S."/>
            <person name="Saunders E."/>
            <person name="Brettin T."/>
            <person name="Detter J.C."/>
            <person name="Han C."/>
            <person name="Larimer F."/>
            <person name="Land M."/>
            <person name="Hauser L."/>
            <person name="Kyrpides N."/>
            <person name="Ovchinnikova G."/>
            <person name="Kostka J."/>
            <person name="Richardson P."/>
        </authorList>
    </citation>
    <scope>NUCLEOTIDE SEQUENCE [LARGE SCALE GENOMIC DNA]</scope>
    <source>
        <strain evidence="2">DSM 22248 / JCM 15807 / FRC-32</strain>
    </source>
</reference>
<dbReference type="InterPro" id="IPR012657">
    <property type="entry name" value="23S_rRNA-intervening_sequence"/>
</dbReference>
<dbReference type="CDD" id="cd16377">
    <property type="entry name" value="23S_rRNA_IVP_like"/>
    <property type="match status" value="1"/>
</dbReference>
<evidence type="ECO:0008006" key="3">
    <source>
        <dbReference type="Google" id="ProtNLM"/>
    </source>
</evidence>
<dbReference type="Pfam" id="PF05635">
    <property type="entry name" value="23S_rRNA_IVP"/>
    <property type="match status" value="1"/>
</dbReference>
<gene>
    <name evidence="1" type="ordered locus">Geob_1440</name>
</gene>
<dbReference type="OrthoDB" id="9800370at2"/>
<sequence>MSGDRPKARSHKDLQVWQRAMSLVVSLYELLRSFPADERFGLVDQIKRSAISIPSNIAEGAARQTSREYIQFLYIAAESAAELDTQLILAQRLGFSTEIETQLEELQIVRKQLNVMITTLRANHEK</sequence>
<evidence type="ECO:0000313" key="1">
    <source>
        <dbReference type="EMBL" id="ACM19800.1"/>
    </source>
</evidence>
<dbReference type="Proteomes" id="UP000007721">
    <property type="component" value="Chromosome"/>
</dbReference>
<dbReference type="KEGG" id="geo:Geob_1440"/>
<dbReference type="PANTHER" id="PTHR38471">
    <property type="entry name" value="FOUR HELIX BUNDLE PROTEIN"/>
    <property type="match status" value="1"/>
</dbReference>
<dbReference type="PANTHER" id="PTHR38471:SF2">
    <property type="entry name" value="FOUR HELIX BUNDLE PROTEIN"/>
    <property type="match status" value="1"/>
</dbReference>
<protein>
    <recommendedName>
        <fullName evidence="3">Four helix bundle protein</fullName>
    </recommendedName>
</protein>
<dbReference type="eggNOG" id="COG0399">
    <property type="taxonomic scope" value="Bacteria"/>
</dbReference>
<organism evidence="1 2">
    <name type="scientific">Geotalea daltonii (strain DSM 22248 / JCM 15807 / FRC-32)</name>
    <name type="common">Geobacter daltonii</name>
    <dbReference type="NCBI Taxonomy" id="316067"/>
    <lineage>
        <taxon>Bacteria</taxon>
        <taxon>Pseudomonadati</taxon>
        <taxon>Thermodesulfobacteriota</taxon>
        <taxon>Desulfuromonadia</taxon>
        <taxon>Geobacterales</taxon>
        <taxon>Geobacteraceae</taxon>
        <taxon>Geotalea</taxon>
    </lineage>
</organism>
<accession>B9M545</accession>
<dbReference type="STRING" id="316067.Geob_1440"/>
<dbReference type="EMBL" id="CP001390">
    <property type="protein sequence ID" value="ACM19800.1"/>
    <property type="molecule type" value="Genomic_DNA"/>
</dbReference>
<dbReference type="Gene3D" id="1.20.1440.60">
    <property type="entry name" value="23S rRNA-intervening sequence"/>
    <property type="match status" value="1"/>
</dbReference>
<dbReference type="AlphaFoldDB" id="B9M545"/>
<keyword evidence="2" id="KW-1185">Reference proteome</keyword>
<name>B9M545_GEODF</name>